<dbReference type="KEGG" id="ptaw:DW352_23700"/>
<dbReference type="CDD" id="cd17574">
    <property type="entry name" value="REC_OmpR"/>
    <property type="match status" value="1"/>
</dbReference>
<dbReference type="Proteomes" id="UP000254889">
    <property type="component" value="Chromosome"/>
</dbReference>
<keyword evidence="2" id="KW-0902">Two-component regulatory system</keyword>
<dbReference type="InterPro" id="IPR016032">
    <property type="entry name" value="Sig_transdc_resp-reg_C-effctor"/>
</dbReference>
<keyword evidence="5" id="KW-0804">Transcription</keyword>
<evidence type="ECO:0000259" key="8">
    <source>
        <dbReference type="PROSITE" id="PS50110"/>
    </source>
</evidence>
<proteinExistence type="predicted"/>
<accession>A0A346A262</accession>
<dbReference type="InterPro" id="IPR039420">
    <property type="entry name" value="WalR-like"/>
</dbReference>
<dbReference type="CDD" id="cd00383">
    <property type="entry name" value="trans_reg_C"/>
    <property type="match status" value="1"/>
</dbReference>
<keyword evidence="3" id="KW-0805">Transcription regulation</keyword>
<dbReference type="InterPro" id="IPR001789">
    <property type="entry name" value="Sig_transdc_resp-reg_receiver"/>
</dbReference>
<sequence length="235" mass="25948">MIAPANLPDDAPHLLVVDDDRRIRDLLSRFLNSEGYRVSTADTAADARGKLKSLSFDLIVLDVMMPGENGFDFAQSLRGTSQVPILMLTARDAAESRIKGLEMGADDYLSKPFEPRELSLRIASILKRTQPAVPPPPAEQVSFGPFIYHLGRGELRKGDEVIRLTDREREMLRILAATPGETVSRMALAGNGGSVSERAVDVQVNRLRRKIERNPADPLFVQTVRGIGYRLVIAT</sequence>
<dbReference type="PANTHER" id="PTHR48111:SF4">
    <property type="entry name" value="DNA-BINDING DUAL TRANSCRIPTIONAL REGULATOR OMPR"/>
    <property type="match status" value="1"/>
</dbReference>
<feature type="domain" description="Response regulatory" evidence="8">
    <location>
        <begin position="13"/>
        <end position="126"/>
    </location>
</feature>
<keyword evidence="11" id="KW-1185">Reference proteome</keyword>
<dbReference type="SMART" id="SM00862">
    <property type="entry name" value="Trans_reg_C"/>
    <property type="match status" value="1"/>
</dbReference>
<dbReference type="SUPFAM" id="SSF52172">
    <property type="entry name" value="CheY-like"/>
    <property type="match status" value="1"/>
</dbReference>
<dbReference type="SUPFAM" id="SSF46894">
    <property type="entry name" value="C-terminal effector domain of the bipartite response regulators"/>
    <property type="match status" value="1"/>
</dbReference>
<dbReference type="OrthoDB" id="9802426at2"/>
<keyword evidence="1 6" id="KW-0597">Phosphoprotein</keyword>
<organism evidence="10 11">
    <name type="scientific">Pseudolabrys taiwanensis</name>
    <dbReference type="NCBI Taxonomy" id="331696"/>
    <lineage>
        <taxon>Bacteria</taxon>
        <taxon>Pseudomonadati</taxon>
        <taxon>Pseudomonadota</taxon>
        <taxon>Alphaproteobacteria</taxon>
        <taxon>Hyphomicrobiales</taxon>
        <taxon>Xanthobacteraceae</taxon>
        <taxon>Pseudolabrys</taxon>
    </lineage>
</organism>
<dbReference type="RefSeq" id="WP_115693638.1">
    <property type="nucleotide sequence ID" value="NZ_CP031417.1"/>
</dbReference>
<protein>
    <submittedName>
        <fullName evidence="10">DNA-binding response regulator</fullName>
    </submittedName>
</protein>
<evidence type="ECO:0000313" key="10">
    <source>
        <dbReference type="EMBL" id="AXK83259.1"/>
    </source>
</evidence>
<dbReference type="FunFam" id="3.40.50.2300:FF:000001">
    <property type="entry name" value="DNA-binding response regulator PhoB"/>
    <property type="match status" value="1"/>
</dbReference>
<dbReference type="GO" id="GO:0032993">
    <property type="term" value="C:protein-DNA complex"/>
    <property type="evidence" value="ECO:0007669"/>
    <property type="project" value="TreeGrafter"/>
</dbReference>
<evidence type="ECO:0000313" key="11">
    <source>
        <dbReference type="Proteomes" id="UP000254889"/>
    </source>
</evidence>
<evidence type="ECO:0000256" key="4">
    <source>
        <dbReference type="ARBA" id="ARBA00023125"/>
    </source>
</evidence>
<evidence type="ECO:0000256" key="5">
    <source>
        <dbReference type="ARBA" id="ARBA00023163"/>
    </source>
</evidence>
<dbReference type="Pfam" id="PF00486">
    <property type="entry name" value="Trans_reg_C"/>
    <property type="match status" value="1"/>
</dbReference>
<dbReference type="PROSITE" id="PS50110">
    <property type="entry name" value="RESPONSE_REGULATORY"/>
    <property type="match status" value="1"/>
</dbReference>
<evidence type="ECO:0000259" key="9">
    <source>
        <dbReference type="PROSITE" id="PS51755"/>
    </source>
</evidence>
<evidence type="ECO:0000256" key="6">
    <source>
        <dbReference type="PROSITE-ProRule" id="PRU00169"/>
    </source>
</evidence>
<dbReference type="InterPro" id="IPR001867">
    <property type="entry name" value="OmpR/PhoB-type_DNA-bd"/>
</dbReference>
<dbReference type="AlphaFoldDB" id="A0A346A262"/>
<gene>
    <name evidence="10" type="ORF">DW352_23700</name>
</gene>
<dbReference type="GO" id="GO:0005829">
    <property type="term" value="C:cytosol"/>
    <property type="evidence" value="ECO:0007669"/>
    <property type="project" value="TreeGrafter"/>
</dbReference>
<dbReference type="InterPro" id="IPR036388">
    <property type="entry name" value="WH-like_DNA-bd_sf"/>
</dbReference>
<dbReference type="Gene3D" id="6.10.250.690">
    <property type="match status" value="1"/>
</dbReference>
<dbReference type="PANTHER" id="PTHR48111">
    <property type="entry name" value="REGULATOR OF RPOS"/>
    <property type="match status" value="1"/>
</dbReference>
<dbReference type="SMART" id="SM00448">
    <property type="entry name" value="REC"/>
    <property type="match status" value="1"/>
</dbReference>
<feature type="domain" description="OmpR/PhoB-type" evidence="9">
    <location>
        <begin position="138"/>
        <end position="233"/>
    </location>
</feature>
<dbReference type="Pfam" id="PF00072">
    <property type="entry name" value="Response_reg"/>
    <property type="match status" value="1"/>
</dbReference>
<dbReference type="Gene3D" id="1.10.10.10">
    <property type="entry name" value="Winged helix-like DNA-binding domain superfamily/Winged helix DNA-binding domain"/>
    <property type="match status" value="1"/>
</dbReference>
<dbReference type="GO" id="GO:0000976">
    <property type="term" value="F:transcription cis-regulatory region binding"/>
    <property type="evidence" value="ECO:0007669"/>
    <property type="project" value="TreeGrafter"/>
</dbReference>
<dbReference type="GO" id="GO:0006355">
    <property type="term" value="P:regulation of DNA-templated transcription"/>
    <property type="evidence" value="ECO:0007669"/>
    <property type="project" value="InterPro"/>
</dbReference>
<feature type="DNA-binding region" description="OmpR/PhoB-type" evidence="7">
    <location>
        <begin position="138"/>
        <end position="233"/>
    </location>
</feature>
<reference evidence="10 11" key="1">
    <citation type="submission" date="2018-07" db="EMBL/GenBank/DDBJ databases">
        <authorList>
            <person name="Quirk P.G."/>
            <person name="Krulwich T.A."/>
        </authorList>
    </citation>
    <scope>NUCLEOTIDE SEQUENCE [LARGE SCALE GENOMIC DNA]</scope>
    <source>
        <strain evidence="10 11">CC-BB4</strain>
    </source>
</reference>
<evidence type="ECO:0000256" key="7">
    <source>
        <dbReference type="PROSITE-ProRule" id="PRU01091"/>
    </source>
</evidence>
<dbReference type="PROSITE" id="PS51755">
    <property type="entry name" value="OMPR_PHOB"/>
    <property type="match status" value="1"/>
</dbReference>
<feature type="modified residue" description="4-aspartylphosphate" evidence="6">
    <location>
        <position position="62"/>
    </location>
</feature>
<evidence type="ECO:0000256" key="3">
    <source>
        <dbReference type="ARBA" id="ARBA00023015"/>
    </source>
</evidence>
<evidence type="ECO:0000256" key="2">
    <source>
        <dbReference type="ARBA" id="ARBA00023012"/>
    </source>
</evidence>
<name>A0A346A262_9HYPH</name>
<dbReference type="EMBL" id="CP031417">
    <property type="protein sequence ID" value="AXK83259.1"/>
    <property type="molecule type" value="Genomic_DNA"/>
</dbReference>
<dbReference type="Gene3D" id="3.40.50.2300">
    <property type="match status" value="1"/>
</dbReference>
<keyword evidence="4 7" id="KW-0238">DNA-binding</keyword>
<evidence type="ECO:0000256" key="1">
    <source>
        <dbReference type="ARBA" id="ARBA00022553"/>
    </source>
</evidence>
<dbReference type="InterPro" id="IPR011006">
    <property type="entry name" value="CheY-like_superfamily"/>
</dbReference>
<dbReference type="GO" id="GO:0000156">
    <property type="term" value="F:phosphorelay response regulator activity"/>
    <property type="evidence" value="ECO:0007669"/>
    <property type="project" value="TreeGrafter"/>
</dbReference>